<evidence type="ECO:0000256" key="5">
    <source>
        <dbReference type="SAM" id="SignalP"/>
    </source>
</evidence>
<organism evidence="7 8">
    <name type="scientific">Neoroseomonas eburnea</name>
    <dbReference type="NCBI Taxonomy" id="1346889"/>
    <lineage>
        <taxon>Bacteria</taxon>
        <taxon>Pseudomonadati</taxon>
        <taxon>Pseudomonadota</taxon>
        <taxon>Alphaproteobacteria</taxon>
        <taxon>Acetobacterales</taxon>
        <taxon>Acetobacteraceae</taxon>
        <taxon>Neoroseomonas</taxon>
    </lineage>
</organism>
<dbReference type="Gene3D" id="1.10.760.10">
    <property type="entry name" value="Cytochrome c-like domain"/>
    <property type="match status" value="1"/>
</dbReference>
<dbReference type="PANTHER" id="PTHR35008:SF8">
    <property type="entry name" value="ALCOHOL DEHYDROGENASE CYTOCHROME C SUBUNIT"/>
    <property type="match status" value="1"/>
</dbReference>
<dbReference type="SUPFAM" id="SSF46626">
    <property type="entry name" value="Cytochrome c"/>
    <property type="match status" value="1"/>
</dbReference>
<dbReference type="AlphaFoldDB" id="A0A9X9XG06"/>
<dbReference type="GO" id="GO:0020037">
    <property type="term" value="F:heme binding"/>
    <property type="evidence" value="ECO:0007669"/>
    <property type="project" value="InterPro"/>
</dbReference>
<dbReference type="InterPro" id="IPR036909">
    <property type="entry name" value="Cyt_c-like_dom_sf"/>
</dbReference>
<feature type="chain" id="PRO_5040732498" evidence="5">
    <location>
        <begin position="21"/>
        <end position="257"/>
    </location>
</feature>
<dbReference type="GO" id="GO:0009055">
    <property type="term" value="F:electron transfer activity"/>
    <property type="evidence" value="ECO:0007669"/>
    <property type="project" value="InterPro"/>
</dbReference>
<keyword evidence="5" id="KW-0732">Signal</keyword>
<accession>A0A9X9XG06</accession>
<dbReference type="Pfam" id="PF00034">
    <property type="entry name" value="Cytochrom_C"/>
    <property type="match status" value="1"/>
</dbReference>
<evidence type="ECO:0000313" key="8">
    <source>
        <dbReference type="Proteomes" id="UP001138709"/>
    </source>
</evidence>
<proteinExistence type="predicted"/>
<gene>
    <name evidence="7" type="ORF">GXW74_19275</name>
</gene>
<dbReference type="Proteomes" id="UP001138709">
    <property type="component" value="Unassembled WGS sequence"/>
</dbReference>
<sequence>MRKAVAIGAPLLALAGFAIAQQAPQPAPAQTDIAALYRPFQAPPGERTRADVAWPAPAIAPGVLPAPIPGVGRAATAAEVAGWDIAVRGDGHNLPPGRGTVKEGEDLFATHCAACHGDFGEGLDRWPALMGGRDSLRSDQPRRTVGSFWQHAPGVFDYIRRAMPYAAPQSLTNDEYYALTAYVLFINELIGEEVVIDRDSLPRVQMPNRDGFVLEARPDTPNAACMTNCRQGRPVTVTMDSRQFVPPGSESGTAEPQ</sequence>
<keyword evidence="8" id="KW-1185">Reference proteome</keyword>
<evidence type="ECO:0000256" key="1">
    <source>
        <dbReference type="ARBA" id="ARBA00022617"/>
    </source>
</evidence>
<evidence type="ECO:0000256" key="4">
    <source>
        <dbReference type="PROSITE-ProRule" id="PRU00433"/>
    </source>
</evidence>
<dbReference type="InterPro" id="IPR009056">
    <property type="entry name" value="Cyt_c-like_dom"/>
</dbReference>
<comment type="caution">
    <text evidence="7">The sequence shown here is derived from an EMBL/GenBank/DDBJ whole genome shotgun (WGS) entry which is preliminary data.</text>
</comment>
<protein>
    <submittedName>
        <fullName evidence="7">Cytochrome c</fullName>
    </submittedName>
</protein>
<reference evidence="7" key="1">
    <citation type="submission" date="2020-01" db="EMBL/GenBank/DDBJ databases">
        <authorList>
            <person name="Rat A."/>
        </authorList>
    </citation>
    <scope>NUCLEOTIDE SEQUENCE</scope>
    <source>
        <strain evidence="7">LMG 31228</strain>
    </source>
</reference>
<dbReference type="PROSITE" id="PS51007">
    <property type="entry name" value="CYTC"/>
    <property type="match status" value="1"/>
</dbReference>
<evidence type="ECO:0000313" key="7">
    <source>
        <dbReference type="EMBL" id="MBR0682642.1"/>
    </source>
</evidence>
<evidence type="ECO:0000256" key="3">
    <source>
        <dbReference type="ARBA" id="ARBA00023004"/>
    </source>
</evidence>
<dbReference type="EMBL" id="JAAEDL010000021">
    <property type="protein sequence ID" value="MBR0682642.1"/>
    <property type="molecule type" value="Genomic_DNA"/>
</dbReference>
<keyword evidence="1 4" id="KW-0349">Heme</keyword>
<evidence type="ECO:0000259" key="6">
    <source>
        <dbReference type="PROSITE" id="PS51007"/>
    </source>
</evidence>
<dbReference type="GO" id="GO:0046872">
    <property type="term" value="F:metal ion binding"/>
    <property type="evidence" value="ECO:0007669"/>
    <property type="project" value="UniProtKB-KW"/>
</dbReference>
<feature type="signal peptide" evidence="5">
    <location>
        <begin position="1"/>
        <end position="20"/>
    </location>
</feature>
<dbReference type="PANTHER" id="PTHR35008">
    <property type="entry name" value="BLL4482 PROTEIN-RELATED"/>
    <property type="match status" value="1"/>
</dbReference>
<feature type="domain" description="Cytochrome c" evidence="6">
    <location>
        <begin position="99"/>
        <end position="187"/>
    </location>
</feature>
<keyword evidence="2 4" id="KW-0479">Metal-binding</keyword>
<reference evidence="7" key="2">
    <citation type="journal article" date="2021" name="Syst. Appl. Microbiol.">
        <title>Roseomonas hellenica sp. nov., isolated from roots of wild-growing Alkanna tinctoria.</title>
        <authorList>
            <person name="Rat A."/>
            <person name="Naranjo H.D."/>
            <person name="Lebbe L."/>
            <person name="Cnockaert M."/>
            <person name="Krigas N."/>
            <person name="Grigoriadou K."/>
            <person name="Maloupa E."/>
            <person name="Willems A."/>
        </authorList>
    </citation>
    <scope>NUCLEOTIDE SEQUENCE</scope>
    <source>
        <strain evidence="7">LMG 31228</strain>
    </source>
</reference>
<dbReference type="InterPro" id="IPR051459">
    <property type="entry name" value="Cytochrome_c-type_DH"/>
</dbReference>
<keyword evidence="3 4" id="KW-0408">Iron</keyword>
<evidence type="ECO:0000256" key="2">
    <source>
        <dbReference type="ARBA" id="ARBA00022723"/>
    </source>
</evidence>
<name>A0A9X9XG06_9PROT</name>